<dbReference type="EMBL" id="GBRH01234564">
    <property type="protein sequence ID" value="JAD63331.1"/>
    <property type="molecule type" value="Transcribed_RNA"/>
</dbReference>
<protein>
    <submittedName>
        <fullName evidence="1">Uncharacterized protein</fullName>
    </submittedName>
</protein>
<reference evidence="1" key="1">
    <citation type="submission" date="2014-09" db="EMBL/GenBank/DDBJ databases">
        <authorList>
            <person name="Magalhaes I.L.F."/>
            <person name="Oliveira U."/>
            <person name="Santos F.R."/>
            <person name="Vidigal T.H.D.A."/>
            <person name="Brescovit A.D."/>
            <person name="Santos A.J."/>
        </authorList>
    </citation>
    <scope>NUCLEOTIDE SEQUENCE</scope>
    <source>
        <tissue evidence="1">Shoot tissue taken approximately 20 cm above the soil surface</tissue>
    </source>
</reference>
<proteinExistence type="predicted"/>
<accession>A0A0A9BIW6</accession>
<dbReference type="AlphaFoldDB" id="A0A0A9BIW6"/>
<sequence>MAHFSGGKATRTADDRTSLKRKFLAKMDTWLQLKIKGEDGKMVASEVQEVIFEDETKA</sequence>
<evidence type="ECO:0000313" key="1">
    <source>
        <dbReference type="EMBL" id="JAD63331.1"/>
    </source>
</evidence>
<organism evidence="1">
    <name type="scientific">Arundo donax</name>
    <name type="common">Giant reed</name>
    <name type="synonym">Donax arundinaceus</name>
    <dbReference type="NCBI Taxonomy" id="35708"/>
    <lineage>
        <taxon>Eukaryota</taxon>
        <taxon>Viridiplantae</taxon>
        <taxon>Streptophyta</taxon>
        <taxon>Embryophyta</taxon>
        <taxon>Tracheophyta</taxon>
        <taxon>Spermatophyta</taxon>
        <taxon>Magnoliopsida</taxon>
        <taxon>Liliopsida</taxon>
        <taxon>Poales</taxon>
        <taxon>Poaceae</taxon>
        <taxon>PACMAD clade</taxon>
        <taxon>Arundinoideae</taxon>
        <taxon>Arundineae</taxon>
        <taxon>Arundo</taxon>
    </lineage>
</organism>
<reference evidence="1" key="2">
    <citation type="journal article" date="2015" name="Data Brief">
        <title>Shoot transcriptome of the giant reed, Arundo donax.</title>
        <authorList>
            <person name="Barrero R.A."/>
            <person name="Guerrero F.D."/>
            <person name="Moolhuijzen P."/>
            <person name="Goolsby J.A."/>
            <person name="Tidwell J."/>
            <person name="Bellgard S.E."/>
            <person name="Bellgard M.I."/>
        </authorList>
    </citation>
    <scope>NUCLEOTIDE SEQUENCE</scope>
    <source>
        <tissue evidence="1">Shoot tissue taken approximately 20 cm above the soil surface</tissue>
    </source>
</reference>
<name>A0A0A9BIW6_ARUDO</name>